<dbReference type="Proteomes" id="UP000699042">
    <property type="component" value="Unassembled WGS sequence"/>
</dbReference>
<reference evidence="1" key="1">
    <citation type="submission" date="2021-05" db="EMBL/GenBank/DDBJ databases">
        <title>Comparative genomics of three Colletotrichum scovillei strains and genetic complementation revealed genes involved fungal growth and virulence on chili pepper.</title>
        <authorList>
            <person name="Hsieh D.-K."/>
            <person name="Chuang S.-C."/>
            <person name="Chen C.-Y."/>
            <person name="Chao Y.-T."/>
            <person name="Lu M.-Y.J."/>
            <person name="Lee M.-H."/>
            <person name="Shih M.-C."/>
        </authorList>
    </citation>
    <scope>NUCLEOTIDE SEQUENCE</scope>
    <source>
        <strain evidence="1">Coll-153</strain>
    </source>
</reference>
<dbReference type="AlphaFoldDB" id="A0A9P7R1P7"/>
<feature type="non-terminal residue" evidence="1">
    <location>
        <position position="103"/>
    </location>
</feature>
<accession>A0A9P7R1P7</accession>
<dbReference type="EMBL" id="JAESDN010000007">
    <property type="protein sequence ID" value="KAG7047943.1"/>
    <property type="molecule type" value="Genomic_DNA"/>
</dbReference>
<evidence type="ECO:0000313" key="1">
    <source>
        <dbReference type="EMBL" id="KAG7047943.1"/>
    </source>
</evidence>
<comment type="caution">
    <text evidence="1">The sequence shown here is derived from an EMBL/GenBank/DDBJ whole genome shotgun (WGS) entry which is preliminary data.</text>
</comment>
<evidence type="ECO:0000313" key="2">
    <source>
        <dbReference type="Proteomes" id="UP000699042"/>
    </source>
</evidence>
<organism evidence="1 2">
    <name type="scientific">Colletotrichum scovillei</name>
    <dbReference type="NCBI Taxonomy" id="1209932"/>
    <lineage>
        <taxon>Eukaryota</taxon>
        <taxon>Fungi</taxon>
        <taxon>Dikarya</taxon>
        <taxon>Ascomycota</taxon>
        <taxon>Pezizomycotina</taxon>
        <taxon>Sordariomycetes</taxon>
        <taxon>Hypocreomycetidae</taxon>
        <taxon>Glomerellales</taxon>
        <taxon>Glomerellaceae</taxon>
        <taxon>Colletotrichum</taxon>
        <taxon>Colletotrichum acutatum species complex</taxon>
    </lineage>
</organism>
<proteinExistence type="predicted"/>
<feature type="non-terminal residue" evidence="1">
    <location>
        <position position="1"/>
    </location>
</feature>
<protein>
    <submittedName>
        <fullName evidence="1">Uncharacterized protein</fullName>
    </submittedName>
</protein>
<gene>
    <name evidence="1" type="ORF">JMJ77_011281</name>
</gene>
<name>A0A9P7R1P7_9PEZI</name>
<sequence>PREPCRPGFTPARCSGSSFLIATNITNWRSANSTSSGLEPQMNIPMYTKTYYYASSHCSHELTDDVRISSSRRARHGSILQAAGPNSCPTSFCQEQCYWRAYR</sequence>
<keyword evidence="2" id="KW-1185">Reference proteome</keyword>